<organism evidence="1 2">
    <name type="scientific">Mucuna pruriens</name>
    <name type="common">Velvet bean</name>
    <name type="synonym">Dolichos pruriens</name>
    <dbReference type="NCBI Taxonomy" id="157652"/>
    <lineage>
        <taxon>Eukaryota</taxon>
        <taxon>Viridiplantae</taxon>
        <taxon>Streptophyta</taxon>
        <taxon>Embryophyta</taxon>
        <taxon>Tracheophyta</taxon>
        <taxon>Spermatophyta</taxon>
        <taxon>Magnoliopsida</taxon>
        <taxon>eudicotyledons</taxon>
        <taxon>Gunneridae</taxon>
        <taxon>Pentapetalae</taxon>
        <taxon>rosids</taxon>
        <taxon>fabids</taxon>
        <taxon>Fabales</taxon>
        <taxon>Fabaceae</taxon>
        <taxon>Papilionoideae</taxon>
        <taxon>50 kb inversion clade</taxon>
        <taxon>NPAAA clade</taxon>
        <taxon>indigoferoid/millettioid clade</taxon>
        <taxon>Phaseoleae</taxon>
        <taxon>Mucuna</taxon>
    </lineage>
</organism>
<dbReference type="OrthoDB" id="683469at2759"/>
<accession>A0A371HMW0</accession>
<evidence type="ECO:0000313" key="2">
    <source>
        <dbReference type="Proteomes" id="UP000257109"/>
    </source>
</evidence>
<dbReference type="Proteomes" id="UP000257109">
    <property type="component" value="Unassembled WGS sequence"/>
</dbReference>
<proteinExistence type="predicted"/>
<dbReference type="EMBL" id="QJKJ01002140">
    <property type="protein sequence ID" value="RDY04147.1"/>
    <property type="molecule type" value="Genomic_DNA"/>
</dbReference>
<gene>
    <name evidence="1" type="ORF">CR513_12184</name>
</gene>
<dbReference type="AlphaFoldDB" id="A0A371HMW0"/>
<name>A0A371HMW0_MUCPR</name>
<sequence>MVDQAKGNQDRAWQLEKSYTELPKWLLTIFKSCIDEFAYCKSIVKVDGTWLYGKIMDACFFFLKNLRRHIIPYARLCLIFDRHESIKSYAMTHANFFLLLQPIMHGESKGCKLD</sequence>
<evidence type="ECO:0000313" key="1">
    <source>
        <dbReference type="EMBL" id="RDY04147.1"/>
    </source>
</evidence>
<feature type="non-terminal residue" evidence="1">
    <location>
        <position position="1"/>
    </location>
</feature>
<comment type="caution">
    <text evidence="1">The sequence shown here is derived from an EMBL/GenBank/DDBJ whole genome shotgun (WGS) entry which is preliminary data.</text>
</comment>
<keyword evidence="2" id="KW-1185">Reference proteome</keyword>
<protein>
    <submittedName>
        <fullName evidence="1">Uncharacterized protein</fullName>
    </submittedName>
</protein>
<reference evidence="1" key="1">
    <citation type="submission" date="2018-05" db="EMBL/GenBank/DDBJ databases">
        <title>Draft genome of Mucuna pruriens seed.</title>
        <authorList>
            <person name="Nnadi N.E."/>
            <person name="Vos R."/>
            <person name="Hasami M.H."/>
            <person name="Devisetty U.K."/>
            <person name="Aguiy J.C."/>
        </authorList>
    </citation>
    <scope>NUCLEOTIDE SEQUENCE [LARGE SCALE GENOMIC DNA]</scope>
    <source>
        <strain evidence="1">JCA_2017</strain>
    </source>
</reference>